<gene>
    <name evidence="2" type="ORF">DSM02_456</name>
</gene>
<organism evidence="2 3">
    <name type="scientific">Leeuwenhoekiella polynyae</name>
    <dbReference type="NCBI Taxonomy" id="1550906"/>
    <lineage>
        <taxon>Bacteria</taxon>
        <taxon>Pseudomonadati</taxon>
        <taxon>Bacteroidota</taxon>
        <taxon>Flavobacteriia</taxon>
        <taxon>Flavobacteriales</taxon>
        <taxon>Flavobacteriaceae</taxon>
        <taxon>Leeuwenhoekiella</taxon>
    </lineage>
</organism>
<feature type="transmembrane region" description="Helical" evidence="1">
    <location>
        <begin position="134"/>
        <end position="153"/>
    </location>
</feature>
<feature type="transmembrane region" description="Helical" evidence="1">
    <location>
        <begin position="101"/>
        <end position="122"/>
    </location>
</feature>
<comment type="caution">
    <text evidence="2">The sequence shown here is derived from an EMBL/GenBank/DDBJ whole genome shotgun (WGS) entry which is preliminary data.</text>
</comment>
<proteinExistence type="predicted"/>
<dbReference type="Proteomes" id="UP000289859">
    <property type="component" value="Unassembled WGS sequence"/>
</dbReference>
<evidence type="ECO:0000313" key="2">
    <source>
        <dbReference type="EMBL" id="RXG26459.1"/>
    </source>
</evidence>
<dbReference type="EMBL" id="QOVK01000001">
    <property type="protein sequence ID" value="RXG26459.1"/>
    <property type="molecule type" value="Genomic_DNA"/>
</dbReference>
<dbReference type="InterPro" id="IPR018723">
    <property type="entry name" value="DUF2254_membrane"/>
</dbReference>
<accession>A0A4Q0PHI1</accession>
<evidence type="ECO:0000313" key="3">
    <source>
        <dbReference type="Proteomes" id="UP000289859"/>
    </source>
</evidence>
<keyword evidence="1" id="KW-0472">Membrane</keyword>
<sequence length="372" mass="42131">MLSTLKKILNSIALIPSVLALCFMLIAILQIGIAIPVPEDSMLSGLVITEKADVQFILAFIIGGIFTLTIFSYTMVMNVLNRNISNYSPRLIPLLLAEKHHQLVLGFSSGTIIYALILAIPIASSHTDSFPKLAASLGVFFAIICVFLFIYFIHTVSQSIHINYVLSQVFIRTEKNMLKQHKTHEDFRIPAGDAPYKNRFSLGKAGYLHQPEFDKLLTFCQKETIELCLLPFPGQFINREKVLFTYKGDLSREILQQLSEYFAVDHEVPLSVPETGFKHLVEVAVKAMSPAINDPGTAKSALDYFAQLLELRNAYPYYAYDTLKISQEVTRSLVSQQKLLKYCFTELEPYLKDDPLLMDYLQHIKHRNDLAE</sequence>
<dbReference type="AlphaFoldDB" id="A0A4Q0PHI1"/>
<reference evidence="2 3" key="1">
    <citation type="submission" date="2018-07" db="EMBL/GenBank/DDBJ databases">
        <title>Leeuwenhoekiella genomics.</title>
        <authorList>
            <person name="Tahon G."/>
            <person name="Willems A."/>
        </authorList>
    </citation>
    <scope>NUCLEOTIDE SEQUENCE [LARGE SCALE GENOMIC DNA]</scope>
    <source>
        <strain evidence="2 3">LMG 29608</strain>
    </source>
</reference>
<name>A0A4Q0PHI1_9FLAO</name>
<dbReference type="Pfam" id="PF10011">
    <property type="entry name" value="DUF2254"/>
    <property type="match status" value="1"/>
</dbReference>
<feature type="transmembrane region" description="Helical" evidence="1">
    <location>
        <begin position="12"/>
        <end position="35"/>
    </location>
</feature>
<protein>
    <submittedName>
        <fullName evidence="2">Putative membrane protein</fullName>
    </submittedName>
</protein>
<dbReference type="OrthoDB" id="2955631at2"/>
<keyword evidence="1" id="KW-1133">Transmembrane helix</keyword>
<dbReference type="RefSeq" id="WP_128764115.1">
    <property type="nucleotide sequence ID" value="NZ_JBHUOO010000003.1"/>
</dbReference>
<feature type="transmembrane region" description="Helical" evidence="1">
    <location>
        <begin position="55"/>
        <end position="80"/>
    </location>
</feature>
<keyword evidence="3" id="KW-1185">Reference proteome</keyword>
<keyword evidence="1" id="KW-0812">Transmembrane</keyword>
<evidence type="ECO:0000256" key="1">
    <source>
        <dbReference type="SAM" id="Phobius"/>
    </source>
</evidence>